<keyword evidence="13" id="KW-0997">Cell inner membrane</keyword>
<dbReference type="Gene3D" id="2.70.98.90">
    <property type="match status" value="1"/>
</dbReference>
<evidence type="ECO:0000256" key="6">
    <source>
        <dbReference type="ARBA" id="ARBA00022692"/>
    </source>
</evidence>
<dbReference type="PRINTS" id="PR00701">
    <property type="entry name" value="60KDINNERMP"/>
</dbReference>
<evidence type="ECO:0000256" key="9">
    <source>
        <dbReference type="ARBA" id="ARBA00023136"/>
    </source>
</evidence>
<comment type="function">
    <text evidence="13">Required for the insertion and/or proper folding and/or complex formation of integral membrane proteins into the membrane. Involved in integration of membrane proteins that insert both dependently and independently of the Sec translocase complex, as well as at least some lipoproteins. Aids folding of multispanning membrane proteins.</text>
</comment>
<comment type="subcellular location">
    <subcellularLocation>
        <location evidence="1 13">Cell inner membrane</location>
        <topology evidence="1 13">Multi-pass membrane protein</topology>
    </subcellularLocation>
</comment>
<dbReference type="HOGENOM" id="CLU_016535_3_1_7"/>
<evidence type="ECO:0000259" key="16">
    <source>
        <dbReference type="Pfam" id="PF14849"/>
    </source>
</evidence>
<evidence type="ECO:0000256" key="8">
    <source>
        <dbReference type="ARBA" id="ARBA00022989"/>
    </source>
</evidence>
<evidence type="ECO:0000259" key="15">
    <source>
        <dbReference type="Pfam" id="PF02096"/>
    </source>
</evidence>
<dbReference type="NCBIfam" id="NF002357">
    <property type="entry name" value="PRK01318.2-4"/>
    <property type="match status" value="1"/>
</dbReference>
<dbReference type="EMBL" id="CP001999">
    <property type="protein sequence ID" value="ADG94021.1"/>
    <property type="molecule type" value="Genomic_DNA"/>
</dbReference>
<dbReference type="Pfam" id="PF02096">
    <property type="entry name" value="60KD_IMP"/>
    <property type="match status" value="1"/>
</dbReference>
<evidence type="ECO:0000256" key="1">
    <source>
        <dbReference type="ARBA" id="ARBA00004429"/>
    </source>
</evidence>
<dbReference type="HAMAP" id="MF_01810">
    <property type="entry name" value="YidC_type1"/>
    <property type="match status" value="1"/>
</dbReference>
<dbReference type="RefSeq" id="WP_013136166.1">
    <property type="nucleotide sequence ID" value="NC_014166.1"/>
</dbReference>
<feature type="transmembrane region" description="Helical" evidence="13">
    <location>
        <begin position="449"/>
        <end position="474"/>
    </location>
</feature>
<dbReference type="CDD" id="cd19960">
    <property type="entry name" value="YidC_peri"/>
    <property type="match status" value="1"/>
</dbReference>
<feature type="transmembrane region" description="Helical" evidence="13">
    <location>
        <begin position="494"/>
        <end position="516"/>
    </location>
</feature>
<dbReference type="NCBIfam" id="TIGR03593">
    <property type="entry name" value="yidC_nterm"/>
    <property type="match status" value="1"/>
</dbReference>
<dbReference type="GO" id="GO:0005886">
    <property type="term" value="C:plasma membrane"/>
    <property type="evidence" value="ECO:0007669"/>
    <property type="project" value="UniProtKB-SubCell"/>
</dbReference>
<dbReference type="KEGG" id="ant:Arnit_2370"/>
<evidence type="ECO:0000256" key="3">
    <source>
        <dbReference type="ARBA" id="ARBA00015325"/>
    </source>
</evidence>
<dbReference type="NCBIfam" id="TIGR03592">
    <property type="entry name" value="yidC_oxa1_cterm"/>
    <property type="match status" value="1"/>
</dbReference>
<keyword evidence="4 13" id="KW-0813">Transport</keyword>
<dbReference type="InterPro" id="IPR038221">
    <property type="entry name" value="YidC_periplasmic_sf"/>
</dbReference>
<dbReference type="STRING" id="572480.Arnit_2370"/>
<keyword evidence="10 13" id="KW-0143">Chaperone</keyword>
<keyword evidence="5 13" id="KW-1003">Cell membrane</keyword>
<keyword evidence="8 13" id="KW-1133">Transmembrane helix</keyword>
<feature type="region of interest" description="Disordered" evidence="14">
    <location>
        <begin position="54"/>
        <end position="75"/>
    </location>
</feature>
<dbReference type="InterPro" id="IPR028055">
    <property type="entry name" value="YidC/Oxa/ALB_C"/>
</dbReference>
<feature type="domain" description="Membrane insertase YidC/Oxa/ALB C-terminal" evidence="15">
    <location>
        <begin position="351"/>
        <end position="530"/>
    </location>
</feature>
<comment type="similarity">
    <text evidence="2 13">Belongs to the OXA1/ALB3/YidC family. Type 1 subfamily.</text>
</comment>
<dbReference type="GO" id="GO:0032977">
    <property type="term" value="F:membrane insertase activity"/>
    <property type="evidence" value="ECO:0007669"/>
    <property type="project" value="InterPro"/>
</dbReference>
<proteinExistence type="inferred from homology"/>
<dbReference type="eggNOG" id="COG0706">
    <property type="taxonomic scope" value="Bacteria"/>
</dbReference>
<evidence type="ECO:0000313" key="17">
    <source>
        <dbReference type="EMBL" id="ADG94021.1"/>
    </source>
</evidence>
<dbReference type="PANTHER" id="PTHR12428:SF65">
    <property type="entry name" value="CYTOCHROME C OXIDASE ASSEMBLY PROTEIN COX18, MITOCHONDRIAL"/>
    <property type="match status" value="1"/>
</dbReference>
<feature type="domain" description="Membrane insertase YidC N-terminal" evidence="16">
    <location>
        <begin position="99"/>
        <end position="339"/>
    </location>
</feature>
<evidence type="ECO:0000256" key="4">
    <source>
        <dbReference type="ARBA" id="ARBA00022448"/>
    </source>
</evidence>
<dbReference type="Proteomes" id="UP000000939">
    <property type="component" value="Chromosome"/>
</dbReference>
<dbReference type="InterPro" id="IPR001708">
    <property type="entry name" value="YidC/ALB3/OXA1/COX18"/>
</dbReference>
<keyword evidence="9 13" id="KW-0472">Membrane</keyword>
<reference evidence="17 18" key="1">
    <citation type="journal article" date="2010" name="Stand. Genomic Sci.">
        <title>Complete genome sequence of Arcobacter nitrofigilis type strain (CI).</title>
        <authorList>
            <person name="Pati A."/>
            <person name="Gronow S."/>
            <person name="Lapidus A."/>
            <person name="Copeland A."/>
            <person name="Glavina Del Rio T."/>
            <person name="Nolan M."/>
            <person name="Lucas S."/>
            <person name="Tice H."/>
            <person name="Cheng J.F."/>
            <person name="Han C."/>
            <person name="Chertkov O."/>
            <person name="Bruce D."/>
            <person name="Tapia R."/>
            <person name="Goodwin L."/>
            <person name="Pitluck S."/>
            <person name="Liolios K."/>
            <person name="Ivanova N."/>
            <person name="Mavromatis K."/>
            <person name="Chen A."/>
            <person name="Palaniappan K."/>
            <person name="Land M."/>
            <person name="Hauser L."/>
            <person name="Chang Y.J."/>
            <person name="Jeffries C.D."/>
            <person name="Detter J.C."/>
            <person name="Rohde M."/>
            <person name="Goker M."/>
            <person name="Bristow J."/>
            <person name="Eisen J.A."/>
            <person name="Markowitz V."/>
            <person name="Hugenholtz P."/>
            <person name="Klenk H.P."/>
            <person name="Kyrpides N.C."/>
        </authorList>
    </citation>
    <scope>NUCLEOTIDE SEQUENCE [LARGE SCALE GENOMIC DNA]</scope>
    <source>
        <strain evidence="18">ATCC 33309 / DSM 7299 / CCUG 15893 / LMG 7604 / NCTC 12251 / CI</strain>
    </source>
</reference>
<dbReference type="InterPro" id="IPR047196">
    <property type="entry name" value="YidC_ALB_C"/>
</dbReference>
<protein>
    <recommendedName>
        <fullName evidence="3 13">Membrane protein insertase YidC</fullName>
    </recommendedName>
    <alternativeName>
        <fullName evidence="12 13">Foldase YidC</fullName>
    </alternativeName>
    <alternativeName>
        <fullName evidence="11 13">Membrane integrase YidC</fullName>
    </alternativeName>
    <alternativeName>
        <fullName evidence="13">Membrane protein YidC</fullName>
    </alternativeName>
</protein>
<evidence type="ECO:0000256" key="14">
    <source>
        <dbReference type="SAM" id="MobiDB-lite"/>
    </source>
</evidence>
<dbReference type="OrthoDB" id="9780552at2"/>
<evidence type="ECO:0000256" key="2">
    <source>
        <dbReference type="ARBA" id="ARBA00010527"/>
    </source>
</evidence>
<gene>
    <name evidence="13" type="primary">yidC</name>
    <name evidence="17" type="ordered locus">Arnit_2370</name>
</gene>
<feature type="transmembrane region" description="Helical" evidence="13">
    <location>
        <begin position="324"/>
        <end position="345"/>
    </location>
</feature>
<evidence type="ECO:0000313" key="18">
    <source>
        <dbReference type="Proteomes" id="UP000000939"/>
    </source>
</evidence>
<keyword evidence="18" id="KW-1185">Reference proteome</keyword>
<dbReference type="GO" id="GO:0015031">
    <property type="term" value="P:protein transport"/>
    <property type="evidence" value="ECO:0007669"/>
    <property type="project" value="UniProtKB-KW"/>
</dbReference>
<evidence type="ECO:0000256" key="13">
    <source>
        <dbReference type="HAMAP-Rule" id="MF_01810"/>
    </source>
</evidence>
<feature type="transmembrane region" description="Helical" evidence="13">
    <location>
        <begin position="414"/>
        <end position="437"/>
    </location>
</feature>
<sequence>MNNLNNNQGMQKRMLIMTLIVFVFFVAYEYLVLKPQKEAQAAKIAQEKMVKANNAPQVAQDSTNPASAPVSNMSTPSNVADAISSKTIAPSDIVSTITTGKNIIQIDKLGRIAQVTLLQRQYINEDNSHIKLFEPNQLRPLEVRFADKNINNEAFNVEVTVSAPVVDATKQTQTLIITQTLKETVLTKTLTIYADGHYDLDVKATNNKQFFITPGYRPNVLADMYADHGAIVKLADNTLDVTVDGKSKETQTYKAVKFLAFFDRYYTTVAYNFKKNFQVSIMPDKNNDPQGFIHSENSFIDFSGYMGPKEHKTLKALNPQLTGVIEYGWFTFIANPMFLFLQFLQSYIGNWGWTIVFATIIIKLILFPLSYKGMMSMQKLKDLAPKIKELQEKYKGDKQKQSAHMMELYKKHGANPMGGCLPLIMQIPVFFALYRVILNAIELKGSPWILWIHDLALMDPYYVLPILMGISMFLQQRITPNTMQDETQKKIFQFLPVVFTFFFLWFPAGLTLYWFINNLFTISQQLFINKMFEKKKLIEIEEKKASKK</sequence>
<evidence type="ECO:0000256" key="5">
    <source>
        <dbReference type="ARBA" id="ARBA00022475"/>
    </source>
</evidence>
<comment type="subunit">
    <text evidence="13">Interacts with the Sec translocase complex via SecD. Specifically interacts with transmembrane segments of nascent integral membrane proteins during membrane integration.</text>
</comment>
<keyword evidence="6 13" id="KW-0812">Transmembrane</keyword>
<organism evidence="17 18">
    <name type="scientific">Arcobacter nitrofigilis (strain ATCC 33309 / DSM 7299 / CCUG 15893 / LMG 7604 / NCTC 12251 / CI)</name>
    <name type="common">Campylobacter nitrofigilis</name>
    <dbReference type="NCBI Taxonomy" id="572480"/>
    <lineage>
        <taxon>Bacteria</taxon>
        <taxon>Pseudomonadati</taxon>
        <taxon>Campylobacterota</taxon>
        <taxon>Epsilonproteobacteria</taxon>
        <taxon>Campylobacterales</taxon>
        <taxon>Arcobacteraceae</taxon>
        <taxon>Arcobacter</taxon>
    </lineage>
</organism>
<name>D5V159_ARCNC</name>
<dbReference type="Pfam" id="PF14849">
    <property type="entry name" value="YidC_periplas"/>
    <property type="match status" value="1"/>
</dbReference>
<dbReference type="PRINTS" id="PR01900">
    <property type="entry name" value="YIDCPROTEIN"/>
</dbReference>
<evidence type="ECO:0000256" key="11">
    <source>
        <dbReference type="ARBA" id="ARBA00033245"/>
    </source>
</evidence>
<dbReference type="InterPro" id="IPR028053">
    <property type="entry name" value="Membr_insert_YidC_N"/>
</dbReference>
<dbReference type="CDD" id="cd20070">
    <property type="entry name" value="5TM_YidC_Alb3"/>
    <property type="match status" value="1"/>
</dbReference>
<accession>D5V159</accession>
<keyword evidence="7 13" id="KW-0653">Protein transport</keyword>
<evidence type="ECO:0000256" key="12">
    <source>
        <dbReference type="ARBA" id="ARBA00033342"/>
    </source>
</evidence>
<dbReference type="AlphaFoldDB" id="D5V159"/>
<feature type="transmembrane region" description="Helical" evidence="13">
    <location>
        <begin position="14"/>
        <end position="33"/>
    </location>
</feature>
<dbReference type="GO" id="GO:0051205">
    <property type="term" value="P:protein insertion into membrane"/>
    <property type="evidence" value="ECO:0007669"/>
    <property type="project" value="TreeGrafter"/>
</dbReference>
<dbReference type="PANTHER" id="PTHR12428">
    <property type="entry name" value="OXA1"/>
    <property type="match status" value="1"/>
</dbReference>
<evidence type="ECO:0000256" key="10">
    <source>
        <dbReference type="ARBA" id="ARBA00023186"/>
    </source>
</evidence>
<evidence type="ECO:0000256" key="7">
    <source>
        <dbReference type="ARBA" id="ARBA00022927"/>
    </source>
</evidence>
<feature type="transmembrane region" description="Helical" evidence="13">
    <location>
        <begin position="351"/>
        <end position="371"/>
    </location>
</feature>
<dbReference type="InterPro" id="IPR019998">
    <property type="entry name" value="Membr_insert_YidC"/>
</dbReference>